<evidence type="ECO:0000313" key="1">
    <source>
        <dbReference type="EMBL" id="BAU52592.1"/>
    </source>
</evidence>
<dbReference type="SMART" id="SM00014">
    <property type="entry name" value="acidPPc"/>
    <property type="match status" value="1"/>
</dbReference>
<dbReference type="KEGG" id="mgot:MgSA37_00754"/>
<keyword evidence="2" id="KW-1185">Reference proteome</keyword>
<gene>
    <name evidence="1" type="ORF">MgSA37_00754</name>
</gene>
<sequence length="220" mass="25063">MIFKKYQRQIVNFVLGSISAGFVALTILIIIFPHSFVDLKFSQEMQEHQNPFLDATMKTASWFGYFPGSAIVVLGGTLLFFIFKYRREALYVFLTSLSGLVSSVIKLLVNRPRPTSPDVRIVQKVYEQSFPSGHVLFYIVFFGFLIVLMYQLKTIGKVIRISVASFSALLIFAIPFSRIYLGAHWFTDVLGGFLLGMLCLYLLCIFYFRKTAANKQKAKS</sequence>
<dbReference type="OrthoDB" id="9773582at2"/>
<dbReference type="PANTHER" id="PTHR14969:SF13">
    <property type="entry name" value="AT30094P"/>
    <property type="match status" value="1"/>
</dbReference>
<dbReference type="GO" id="GO:0050380">
    <property type="term" value="F:undecaprenyl-diphosphatase activity"/>
    <property type="evidence" value="ECO:0007669"/>
    <property type="project" value="UniProtKB-EC"/>
</dbReference>
<protein>
    <submittedName>
        <fullName evidence="1">Undecaprenyl pyrophosphate phosphatase</fullName>
    </submittedName>
</protein>
<dbReference type="Gene3D" id="1.20.144.10">
    <property type="entry name" value="Phosphatidic acid phosphatase type 2/haloperoxidase"/>
    <property type="match status" value="2"/>
</dbReference>
<dbReference type="PANTHER" id="PTHR14969">
    <property type="entry name" value="SPHINGOSINE-1-PHOSPHATE PHOSPHOHYDROLASE"/>
    <property type="match status" value="1"/>
</dbReference>
<dbReference type="CDD" id="cd03392">
    <property type="entry name" value="PAP2_like_2"/>
    <property type="match status" value="1"/>
</dbReference>
<evidence type="ECO:0000313" key="2">
    <source>
        <dbReference type="Proteomes" id="UP000218263"/>
    </source>
</evidence>
<dbReference type="InterPro" id="IPR000326">
    <property type="entry name" value="PAP2/HPO"/>
</dbReference>
<proteinExistence type="predicted"/>
<dbReference type="SUPFAM" id="SSF48317">
    <property type="entry name" value="Acid phosphatase/Vanadium-dependent haloperoxidase"/>
    <property type="match status" value="1"/>
</dbReference>
<dbReference type="EMBL" id="AP017313">
    <property type="protein sequence ID" value="BAU52592.1"/>
    <property type="molecule type" value="Genomic_DNA"/>
</dbReference>
<name>A0A110B122_9SPHI</name>
<reference evidence="1 2" key="1">
    <citation type="submission" date="2015-12" db="EMBL/GenBank/DDBJ databases">
        <title>Genome sequence of Mucilaginibacter gotjawali.</title>
        <authorList>
            <person name="Lee J.S."/>
            <person name="Lee K.C."/>
            <person name="Kim K.K."/>
            <person name="Lee B.W."/>
        </authorList>
    </citation>
    <scope>NUCLEOTIDE SEQUENCE [LARGE SCALE GENOMIC DNA]</scope>
    <source>
        <strain evidence="1 2">SA3-7</strain>
    </source>
</reference>
<accession>A0A110B122</accession>
<dbReference type="AlphaFoldDB" id="A0A110B122"/>
<dbReference type="Proteomes" id="UP000218263">
    <property type="component" value="Chromosome"/>
</dbReference>
<dbReference type="InterPro" id="IPR036938">
    <property type="entry name" value="PAP2/HPO_sf"/>
</dbReference>
<organism evidence="1 2">
    <name type="scientific">Mucilaginibacter gotjawali</name>
    <dbReference type="NCBI Taxonomy" id="1550579"/>
    <lineage>
        <taxon>Bacteria</taxon>
        <taxon>Pseudomonadati</taxon>
        <taxon>Bacteroidota</taxon>
        <taxon>Sphingobacteriia</taxon>
        <taxon>Sphingobacteriales</taxon>
        <taxon>Sphingobacteriaceae</taxon>
        <taxon>Mucilaginibacter</taxon>
    </lineage>
</organism>
<dbReference type="RefSeq" id="WP_096349900.1">
    <property type="nucleotide sequence ID" value="NZ_AP017313.1"/>
</dbReference>
<dbReference type="Pfam" id="PF01569">
    <property type="entry name" value="PAP2"/>
    <property type="match status" value="1"/>
</dbReference>